<dbReference type="AlphaFoldDB" id="A0A375H9N3"/>
<keyword evidence="5" id="KW-1185">Reference proteome</keyword>
<dbReference type="Proteomes" id="UP000255168">
    <property type="component" value="Chromosome I"/>
</dbReference>
<reference evidence="4 5" key="1">
    <citation type="submission" date="2018-01" db="EMBL/GenBank/DDBJ databases">
        <authorList>
            <person name="Clerissi C."/>
        </authorList>
    </citation>
    <scope>NUCLEOTIDE SEQUENCE [LARGE SCALE GENOMIC DNA]</scope>
    <source>
        <strain evidence="2">Cupriavidus taiwanensis STM 6082</strain>
        <strain evidence="3">Cupriavidus taiwanensis STM 6160</strain>
    </source>
</reference>
<evidence type="ECO:0000313" key="3">
    <source>
        <dbReference type="EMBL" id="SPD46900.1"/>
    </source>
</evidence>
<evidence type="ECO:0000256" key="1">
    <source>
        <dbReference type="SAM" id="MobiDB-lite"/>
    </source>
</evidence>
<feature type="region of interest" description="Disordered" evidence="1">
    <location>
        <begin position="94"/>
        <end position="123"/>
    </location>
</feature>
<evidence type="ECO:0000313" key="5">
    <source>
        <dbReference type="Proteomes" id="UP000256710"/>
    </source>
</evidence>
<organism evidence="3 4">
    <name type="scientific">Cupriavidus neocaledonicus</name>
    <dbReference type="NCBI Taxonomy" id="1040979"/>
    <lineage>
        <taxon>Bacteria</taxon>
        <taxon>Pseudomonadati</taxon>
        <taxon>Pseudomonadota</taxon>
        <taxon>Betaproteobacteria</taxon>
        <taxon>Burkholderiales</taxon>
        <taxon>Burkholderiaceae</taxon>
        <taxon>Cupriavidus</taxon>
    </lineage>
</organism>
<dbReference type="EMBL" id="OFTC01000007">
    <property type="protein sequence ID" value="SOZ34957.1"/>
    <property type="molecule type" value="Genomic_DNA"/>
</dbReference>
<proteinExistence type="predicted"/>
<name>A0A375H9N3_9BURK</name>
<protein>
    <submittedName>
        <fullName evidence="3">Uncharacterized protein</fullName>
    </submittedName>
</protein>
<dbReference type="EMBL" id="LT984806">
    <property type="protein sequence ID" value="SPD46900.1"/>
    <property type="molecule type" value="Genomic_DNA"/>
</dbReference>
<dbReference type="Proteomes" id="UP000256710">
    <property type="component" value="Unassembled WGS sequence"/>
</dbReference>
<sequence length="123" mass="12465">MNGVDWLASVSTGPAIVAAAMAAPAMPDGAVRAFGRRLTRVRGAVPAAVAGAQVMSAAADIRSDNEKTIIRGAHAETHWVGAIAGRDVRRQAGRALDQPPVLARALPGRQRGAGAADPLGGRA</sequence>
<evidence type="ECO:0000313" key="2">
    <source>
        <dbReference type="EMBL" id="SOZ34957.1"/>
    </source>
</evidence>
<evidence type="ECO:0000313" key="4">
    <source>
        <dbReference type="Proteomes" id="UP000255168"/>
    </source>
</evidence>
<accession>A0A375H9N3</accession>
<gene>
    <name evidence="2" type="ORF">CBM2605_A150036</name>
    <name evidence="3" type="ORF">CBM2607_11840</name>
</gene>